<name>A0ABS6FB60_9FIRM</name>
<dbReference type="InterPro" id="IPR001119">
    <property type="entry name" value="SLH_dom"/>
</dbReference>
<accession>A0ABS6FB60</accession>
<dbReference type="Proteomes" id="UP000787672">
    <property type="component" value="Unassembled WGS sequence"/>
</dbReference>
<comment type="caution">
    <text evidence="5">The sequence shown here is derived from an EMBL/GenBank/DDBJ whole genome shotgun (WGS) entry which is preliminary data.</text>
</comment>
<feature type="signal peptide" evidence="3">
    <location>
        <begin position="1"/>
        <end position="25"/>
    </location>
</feature>
<feature type="chain" id="PRO_5045875817" description="SLH domain-containing protein" evidence="3">
    <location>
        <begin position="26"/>
        <end position="283"/>
    </location>
</feature>
<dbReference type="EMBL" id="JAHLQN010000001">
    <property type="protein sequence ID" value="MBU5627402.1"/>
    <property type="molecule type" value="Genomic_DNA"/>
</dbReference>
<dbReference type="RefSeq" id="WP_216632769.1">
    <property type="nucleotide sequence ID" value="NZ_JAHLQN010000001.1"/>
</dbReference>
<keyword evidence="1" id="KW-0677">Repeat</keyword>
<evidence type="ECO:0000313" key="5">
    <source>
        <dbReference type="EMBL" id="MBU5627402.1"/>
    </source>
</evidence>
<sequence>MSFWKKILCAVLAVGLLGMGTTALAAENTQDNYADALHELGLFQGTNAGYELEKDLPREQAITLVVRFLGTEKEALEKNYQYPFADVPNWVAPYVGYAYANWITSGINVTTFGTGQLTTQAQYIVFMLRVLGYQRGEDFAWDEAKAFAEQIGLLPSGWDSGDHFTRGDAAELSWLTLGVKVKGGTETLADKLIKAGVFTADEYEFAQRVAEVGLAGAQEAEKPLPGNDDNSGSGGSGGGSGGSSGGSSSGSSGGSSSGSSGGGSGGSSGGNPDTNETEDIPLF</sequence>
<evidence type="ECO:0000259" key="4">
    <source>
        <dbReference type="PROSITE" id="PS51272"/>
    </source>
</evidence>
<evidence type="ECO:0000256" key="3">
    <source>
        <dbReference type="SAM" id="SignalP"/>
    </source>
</evidence>
<protein>
    <recommendedName>
        <fullName evidence="4">SLH domain-containing protein</fullName>
    </recommendedName>
</protein>
<organism evidence="5 6">
    <name type="scientific">Dysosmobacter acutus</name>
    <dbReference type="NCBI Taxonomy" id="2841504"/>
    <lineage>
        <taxon>Bacteria</taxon>
        <taxon>Bacillati</taxon>
        <taxon>Bacillota</taxon>
        <taxon>Clostridia</taxon>
        <taxon>Eubacteriales</taxon>
        <taxon>Oscillospiraceae</taxon>
        <taxon>Dysosmobacter</taxon>
    </lineage>
</organism>
<feature type="domain" description="SLH" evidence="4">
    <location>
        <begin position="78"/>
        <end position="141"/>
    </location>
</feature>
<feature type="compositionally biased region" description="Gly residues" evidence="2">
    <location>
        <begin position="232"/>
        <end position="269"/>
    </location>
</feature>
<evidence type="ECO:0000256" key="1">
    <source>
        <dbReference type="ARBA" id="ARBA00022737"/>
    </source>
</evidence>
<dbReference type="PROSITE" id="PS51272">
    <property type="entry name" value="SLH"/>
    <property type="match status" value="1"/>
</dbReference>
<keyword evidence="3" id="KW-0732">Signal</keyword>
<keyword evidence="6" id="KW-1185">Reference proteome</keyword>
<proteinExistence type="predicted"/>
<reference evidence="5 6" key="1">
    <citation type="submission" date="2021-06" db="EMBL/GenBank/DDBJ databases">
        <authorList>
            <person name="Sun Q."/>
            <person name="Li D."/>
        </authorList>
    </citation>
    <scope>NUCLEOTIDE SEQUENCE [LARGE SCALE GENOMIC DNA]</scope>
    <source>
        <strain evidence="5 6">MSJ-2</strain>
    </source>
</reference>
<feature type="region of interest" description="Disordered" evidence="2">
    <location>
        <begin position="220"/>
        <end position="283"/>
    </location>
</feature>
<evidence type="ECO:0000256" key="2">
    <source>
        <dbReference type="SAM" id="MobiDB-lite"/>
    </source>
</evidence>
<evidence type="ECO:0000313" key="6">
    <source>
        <dbReference type="Proteomes" id="UP000787672"/>
    </source>
</evidence>
<gene>
    <name evidence="5" type="ORF">KQI82_10830</name>
</gene>